<dbReference type="EMBL" id="CP014060">
    <property type="protein sequence ID" value="AUZ18046.1"/>
    <property type="molecule type" value="Genomic_DNA"/>
</dbReference>
<dbReference type="NCBIfam" id="NF041856">
    <property type="entry name" value="CrpP_rel_fam"/>
    <property type="match status" value="1"/>
</dbReference>
<protein>
    <submittedName>
        <fullName evidence="1">Uncharacterized protein</fullName>
    </submittedName>
</protein>
<organism evidence="1 2">
    <name type="scientific">Alcaligenes xylosoxydans xylosoxydans</name>
    <name type="common">Achromobacter xylosoxidans</name>
    <dbReference type="NCBI Taxonomy" id="85698"/>
    <lineage>
        <taxon>Bacteria</taxon>
        <taxon>Pseudomonadati</taxon>
        <taxon>Pseudomonadota</taxon>
        <taxon>Betaproteobacteria</taxon>
        <taxon>Burkholderiales</taxon>
        <taxon>Alcaligenaceae</taxon>
        <taxon>Achromobacter</taxon>
    </lineage>
</organism>
<dbReference type="Proteomes" id="UP000060602">
    <property type="component" value="Chromosome"/>
</dbReference>
<evidence type="ECO:0000313" key="1">
    <source>
        <dbReference type="EMBL" id="AUZ18046.1"/>
    </source>
</evidence>
<dbReference type="AlphaFoldDB" id="A0A2L0PTL3"/>
<dbReference type="RefSeq" id="WP_081105041.1">
    <property type="nucleotide sequence ID" value="NZ_CP014060.2"/>
</dbReference>
<dbReference type="InterPro" id="IPR049847">
    <property type="entry name" value="CrpP-rel"/>
</dbReference>
<name>A0A2L0PTL3_ALCXX</name>
<accession>A0A2L0PTL3</accession>
<gene>
    <name evidence="1" type="ORF">AL504_31435</name>
</gene>
<proteinExistence type="predicted"/>
<reference evidence="2" key="1">
    <citation type="submission" date="2015-12" db="EMBL/GenBank/DDBJ databases">
        <title>FDA dAtabase for Regulatory Grade micrObial Sequences (FDA-ARGOS): Supporting development and validation of Infectious Disease Dx tests.</title>
        <authorList>
            <person name="Case J."/>
            <person name="Tallon L."/>
            <person name="Sadzewicz L."/>
            <person name="Sengamalay N."/>
            <person name="Ott S."/>
            <person name="Godinez A."/>
            <person name="Nagaraj S."/>
            <person name="Nadendla S."/>
            <person name="Sichtig H."/>
        </authorList>
    </citation>
    <scope>NUCLEOTIDE SEQUENCE [LARGE SCALE GENOMIC DNA]</scope>
    <source>
        <strain evidence="2">FDAARGOS_147</strain>
    </source>
</reference>
<evidence type="ECO:0000313" key="2">
    <source>
        <dbReference type="Proteomes" id="UP000060602"/>
    </source>
</evidence>
<sequence>MPRDDIQKLGAKAAREGLTLFDCPYFLSKALPGYTGESILSWKQKVDAWELGWRDEIECRLARADPDSLVNIIRRRH</sequence>